<dbReference type="Proteomes" id="UP000008672">
    <property type="component" value="Unassembled WGS sequence"/>
</dbReference>
<dbReference type="EMBL" id="AFYH01108519">
    <property type="status" value="NOT_ANNOTATED_CDS"/>
    <property type="molecule type" value="Genomic_DNA"/>
</dbReference>
<dbReference type="OMA" id="HECEQNK"/>
<dbReference type="InParanoid" id="H3AKF8"/>
<dbReference type="GeneTree" id="ENSGT00390000013383"/>
<evidence type="ECO:0000313" key="2">
    <source>
        <dbReference type="Ensembl" id="ENSLACP00000010129.1"/>
    </source>
</evidence>
<name>H3AKF8_LATCH</name>
<evidence type="ECO:0000313" key="3">
    <source>
        <dbReference type="Proteomes" id="UP000008672"/>
    </source>
</evidence>
<dbReference type="EMBL" id="AFYH01108520">
    <property type="status" value="NOT_ANNOTATED_CDS"/>
    <property type="molecule type" value="Genomic_DNA"/>
</dbReference>
<dbReference type="EMBL" id="AFYH01108521">
    <property type="status" value="NOT_ANNOTATED_CDS"/>
    <property type="molecule type" value="Genomic_DNA"/>
</dbReference>
<reference evidence="2" key="2">
    <citation type="submission" date="2025-08" db="UniProtKB">
        <authorList>
            <consortium name="Ensembl"/>
        </authorList>
    </citation>
    <scope>IDENTIFICATION</scope>
</reference>
<dbReference type="Pfam" id="PF15719">
    <property type="entry name" value="Rmp24-like"/>
    <property type="match status" value="1"/>
</dbReference>
<accession>H3AKF8</accession>
<dbReference type="Ensembl" id="ENSLACT00000010206.1">
    <property type="protein sequence ID" value="ENSLACP00000010129.1"/>
    <property type="gene ID" value="ENSLACG00000008930.1"/>
</dbReference>
<dbReference type="InterPro" id="IPR029779">
    <property type="entry name" value="Rmp24-like"/>
</dbReference>
<sequence length="133" mass="16013">MAEKSSFSFLEKAAFHLRFSCPPESRYLLWTHSSDREDKKKLEGMCPYCYQYLLPGNHRVRLQPKRKLTPRMQRLLNREAKNPKLNFKQVKLLKKYRESRSILVRLRVIIKKKKKKKKERTVALPLLKSQRIT</sequence>
<protein>
    <submittedName>
        <fullName evidence="2">Uncharacterized protein</fullName>
    </submittedName>
</protein>
<reference evidence="3" key="1">
    <citation type="submission" date="2011-08" db="EMBL/GenBank/DDBJ databases">
        <title>The draft genome of Latimeria chalumnae.</title>
        <authorList>
            <person name="Di Palma F."/>
            <person name="Alfoldi J."/>
            <person name="Johnson J."/>
            <person name="Berlin A."/>
            <person name="Gnerre S."/>
            <person name="Jaffe D."/>
            <person name="MacCallum I."/>
            <person name="Young S."/>
            <person name="Walker B.J."/>
            <person name="Lander E."/>
            <person name="Lindblad-Toh K."/>
        </authorList>
    </citation>
    <scope>NUCLEOTIDE SEQUENCE [LARGE SCALE GENOMIC DNA]</scope>
    <source>
        <strain evidence="3">Wild caught</strain>
    </source>
</reference>
<evidence type="ECO:0000256" key="1">
    <source>
        <dbReference type="ARBA" id="ARBA00006160"/>
    </source>
</evidence>
<dbReference type="PANTHER" id="PTHR31402">
    <property type="entry name" value="UPF0711 PROTEIN C18ORF21"/>
    <property type="match status" value="1"/>
</dbReference>
<organism evidence="2 3">
    <name type="scientific">Latimeria chalumnae</name>
    <name type="common">Coelacanth</name>
    <dbReference type="NCBI Taxonomy" id="7897"/>
    <lineage>
        <taxon>Eukaryota</taxon>
        <taxon>Metazoa</taxon>
        <taxon>Chordata</taxon>
        <taxon>Craniata</taxon>
        <taxon>Vertebrata</taxon>
        <taxon>Euteleostomi</taxon>
        <taxon>Coelacanthiformes</taxon>
        <taxon>Coelacanthidae</taxon>
        <taxon>Latimeria</taxon>
    </lineage>
</organism>
<reference evidence="2" key="3">
    <citation type="submission" date="2025-09" db="UniProtKB">
        <authorList>
            <consortium name="Ensembl"/>
        </authorList>
    </citation>
    <scope>IDENTIFICATION</scope>
</reference>
<dbReference type="PANTHER" id="PTHR31402:SF2">
    <property type="entry name" value="UPF0711 PROTEIN C18ORF21"/>
    <property type="match status" value="1"/>
</dbReference>
<proteinExistence type="inferred from homology"/>
<keyword evidence="3" id="KW-1185">Reference proteome</keyword>
<dbReference type="HOGENOM" id="CLU_110760_1_0_1"/>
<gene>
    <name evidence="2" type="primary">C2H18orf21</name>
</gene>
<dbReference type="STRING" id="7897.ENSLACP00000010129"/>
<dbReference type="AlphaFoldDB" id="H3AKF8"/>
<dbReference type="eggNOG" id="ENOG502S2A1">
    <property type="taxonomic scope" value="Eukaryota"/>
</dbReference>
<comment type="similarity">
    <text evidence="1">Belongs to the UPF0711 family.</text>
</comment>
<dbReference type="Bgee" id="ENSLACG00000008930">
    <property type="expression patterns" value="Expressed in pelvic fin and 5 other cell types or tissues"/>
</dbReference>